<keyword evidence="3 5" id="KW-0687">Ribonucleoprotein</keyword>
<dbReference type="Proteomes" id="UP000178254">
    <property type="component" value="Unassembled WGS sequence"/>
</dbReference>
<dbReference type="GO" id="GO:0019843">
    <property type="term" value="F:rRNA binding"/>
    <property type="evidence" value="ECO:0007669"/>
    <property type="project" value="UniProtKB-UniRule"/>
</dbReference>
<dbReference type="HAMAP" id="MF_00382">
    <property type="entry name" value="Ribosomal_bL20"/>
    <property type="match status" value="1"/>
</dbReference>
<dbReference type="NCBIfam" id="TIGR01032">
    <property type="entry name" value="rplT_bact"/>
    <property type="match status" value="1"/>
</dbReference>
<dbReference type="GO" id="GO:0005840">
    <property type="term" value="C:ribosome"/>
    <property type="evidence" value="ECO:0007669"/>
    <property type="project" value="UniProtKB-KW"/>
</dbReference>
<dbReference type="SUPFAM" id="SSF74731">
    <property type="entry name" value="Ribosomal protein L20"/>
    <property type="match status" value="1"/>
</dbReference>
<keyword evidence="2 5" id="KW-0689">Ribosomal protein</keyword>
<dbReference type="GO" id="GO:0006412">
    <property type="term" value="P:translation"/>
    <property type="evidence" value="ECO:0007669"/>
    <property type="project" value="InterPro"/>
</dbReference>
<proteinExistence type="inferred from homology"/>
<dbReference type="AlphaFoldDB" id="A0A1F6PD45"/>
<dbReference type="STRING" id="1798709.A2538_02185"/>
<dbReference type="Gene3D" id="1.10.1900.20">
    <property type="entry name" value="Ribosomal protein L20"/>
    <property type="match status" value="1"/>
</dbReference>
<dbReference type="PANTHER" id="PTHR10986">
    <property type="entry name" value="39S RIBOSOMAL PROTEIN L20"/>
    <property type="match status" value="1"/>
</dbReference>
<evidence type="ECO:0000313" key="7">
    <source>
        <dbReference type="EMBL" id="OGH94086.1"/>
    </source>
</evidence>
<evidence type="ECO:0000256" key="3">
    <source>
        <dbReference type="ARBA" id="ARBA00023274"/>
    </source>
</evidence>
<sequence>MSRVKGGVVHTKHRRGILKHTKGYRWGRKSKMKVAKTAVMKAGQHAFNDRKIKKRTARGLWQIKINAAVRKEGISYSKFMNDVKKKNIALDRKILATIAQKYPALLKQIVELAKTIK</sequence>
<reference evidence="7 8" key="1">
    <citation type="journal article" date="2016" name="Nat. Commun.">
        <title>Thousands of microbial genomes shed light on interconnected biogeochemical processes in an aquifer system.</title>
        <authorList>
            <person name="Anantharaman K."/>
            <person name="Brown C.T."/>
            <person name="Hug L.A."/>
            <person name="Sharon I."/>
            <person name="Castelle C.J."/>
            <person name="Probst A.J."/>
            <person name="Thomas B.C."/>
            <person name="Singh A."/>
            <person name="Wilkins M.J."/>
            <person name="Karaoz U."/>
            <person name="Brodie E.L."/>
            <person name="Williams K.H."/>
            <person name="Hubbard S.S."/>
            <person name="Banfield J.F."/>
        </authorList>
    </citation>
    <scope>NUCLEOTIDE SEQUENCE [LARGE SCALE GENOMIC DNA]</scope>
</reference>
<gene>
    <name evidence="5" type="primary">rplT</name>
    <name evidence="7" type="ORF">A2538_02185</name>
</gene>
<dbReference type="Pfam" id="PF00453">
    <property type="entry name" value="Ribosomal_L20"/>
    <property type="match status" value="1"/>
</dbReference>
<evidence type="ECO:0000256" key="6">
    <source>
        <dbReference type="RuleBase" id="RU000560"/>
    </source>
</evidence>
<dbReference type="GO" id="GO:0003735">
    <property type="term" value="F:structural constituent of ribosome"/>
    <property type="evidence" value="ECO:0007669"/>
    <property type="project" value="InterPro"/>
</dbReference>
<dbReference type="InterPro" id="IPR035566">
    <property type="entry name" value="Ribosomal_protein_bL20_C"/>
</dbReference>
<evidence type="ECO:0000313" key="8">
    <source>
        <dbReference type="Proteomes" id="UP000178254"/>
    </source>
</evidence>
<accession>A0A1F6PD45</accession>
<dbReference type="EMBL" id="MFRE01000012">
    <property type="protein sequence ID" value="OGH94086.1"/>
    <property type="molecule type" value="Genomic_DNA"/>
</dbReference>
<organism evidence="7 8">
    <name type="scientific">Candidatus Magasanikbacteria bacterium RIFOXYD2_FULL_41_14</name>
    <dbReference type="NCBI Taxonomy" id="1798709"/>
    <lineage>
        <taxon>Bacteria</taxon>
        <taxon>Candidatus Magasanikiibacteriota</taxon>
    </lineage>
</organism>
<keyword evidence="5 6" id="KW-0694">RNA-binding</keyword>
<evidence type="ECO:0000256" key="1">
    <source>
        <dbReference type="ARBA" id="ARBA00007698"/>
    </source>
</evidence>
<dbReference type="CDD" id="cd07026">
    <property type="entry name" value="Ribosomal_L20"/>
    <property type="match status" value="1"/>
</dbReference>
<name>A0A1F6PD45_9BACT</name>
<comment type="similarity">
    <text evidence="1 5 6">Belongs to the bacterial ribosomal protein bL20 family.</text>
</comment>
<evidence type="ECO:0000256" key="2">
    <source>
        <dbReference type="ARBA" id="ARBA00022980"/>
    </source>
</evidence>
<dbReference type="GO" id="GO:1990904">
    <property type="term" value="C:ribonucleoprotein complex"/>
    <property type="evidence" value="ECO:0007669"/>
    <property type="project" value="UniProtKB-KW"/>
</dbReference>
<dbReference type="Gene3D" id="6.10.160.10">
    <property type="match status" value="1"/>
</dbReference>
<comment type="function">
    <text evidence="5 6">Binds directly to 23S ribosomal RNA and is necessary for the in vitro assembly process of the 50S ribosomal subunit. It is not involved in the protein synthesizing functions of that subunit.</text>
</comment>
<evidence type="ECO:0000256" key="5">
    <source>
        <dbReference type="HAMAP-Rule" id="MF_00382"/>
    </source>
</evidence>
<dbReference type="PRINTS" id="PR00062">
    <property type="entry name" value="RIBOSOMALL20"/>
</dbReference>
<keyword evidence="5 6" id="KW-0699">rRNA-binding</keyword>
<comment type="caution">
    <text evidence="7">The sequence shown here is derived from an EMBL/GenBank/DDBJ whole genome shotgun (WGS) entry which is preliminary data.</text>
</comment>
<dbReference type="InterPro" id="IPR005813">
    <property type="entry name" value="Ribosomal_bL20"/>
</dbReference>
<dbReference type="GO" id="GO:0000027">
    <property type="term" value="P:ribosomal large subunit assembly"/>
    <property type="evidence" value="ECO:0007669"/>
    <property type="project" value="UniProtKB-UniRule"/>
</dbReference>
<evidence type="ECO:0000256" key="4">
    <source>
        <dbReference type="ARBA" id="ARBA00035172"/>
    </source>
</evidence>
<dbReference type="FunFam" id="1.10.1900.20:FF:000001">
    <property type="entry name" value="50S ribosomal protein L20"/>
    <property type="match status" value="1"/>
</dbReference>
<protein>
    <recommendedName>
        <fullName evidence="4 5">Large ribosomal subunit protein bL20</fullName>
    </recommendedName>
</protein>